<evidence type="ECO:0000256" key="2">
    <source>
        <dbReference type="ARBA" id="ARBA00023002"/>
    </source>
</evidence>
<accession>A0A5N0T7A3</accession>
<gene>
    <name evidence="4" type="ORF">F3N42_10900</name>
</gene>
<organism evidence="4 5">
    <name type="scientific">Marinihelvus fidelis</name>
    <dbReference type="NCBI Taxonomy" id="2613842"/>
    <lineage>
        <taxon>Bacteria</taxon>
        <taxon>Pseudomonadati</taxon>
        <taxon>Pseudomonadota</taxon>
        <taxon>Gammaproteobacteria</taxon>
        <taxon>Chromatiales</taxon>
        <taxon>Wenzhouxiangellaceae</taxon>
        <taxon>Marinihelvus</taxon>
    </lineage>
</organism>
<dbReference type="RefSeq" id="WP_150864500.1">
    <property type="nucleotide sequence ID" value="NZ_VYXP01000006.1"/>
</dbReference>
<evidence type="ECO:0000259" key="3">
    <source>
        <dbReference type="Pfam" id="PF01073"/>
    </source>
</evidence>
<comment type="caution">
    <text evidence="4">The sequence shown here is derived from an EMBL/GenBank/DDBJ whole genome shotgun (WGS) entry which is preliminary data.</text>
</comment>
<dbReference type="InterPro" id="IPR002225">
    <property type="entry name" value="3Beta_OHSteriod_DH/Estase"/>
</dbReference>
<dbReference type="Pfam" id="PF01073">
    <property type="entry name" value="3Beta_HSD"/>
    <property type="match status" value="1"/>
</dbReference>
<dbReference type="GO" id="GO:0016616">
    <property type="term" value="F:oxidoreductase activity, acting on the CH-OH group of donors, NAD or NADP as acceptor"/>
    <property type="evidence" value="ECO:0007669"/>
    <property type="project" value="InterPro"/>
</dbReference>
<dbReference type="InterPro" id="IPR050177">
    <property type="entry name" value="Lipid_A_modif_metabolic_enz"/>
</dbReference>
<dbReference type="Proteomes" id="UP000325372">
    <property type="component" value="Unassembled WGS sequence"/>
</dbReference>
<sequence>MKVLVTGGGGFVGGAVCRMLLARGDQVVAFQRGEPTALMALGATAYRGDIADTDAVRQAARGCDAVVHTAARAGAWGPRADYVAANITGTDNVIAACREHGIGRLVFTSSPSVVHEGGDIENGDESLPYPARFHAAYPETKAASEQAVLAANDDALWTAALRPHLVWGPGDNHLLPRLVERAQQGPLRLPAPQKLIDTVYIDNAAMAHLQALDALESNPRCRGRAYFVTNAEPLPTGEIITRLLAAVGQSVDIRPISPKVAYAAGLACEVAWTLTGRDSEPPVTRWAAEQLSTAHWFDPAGAERDLGYRPAISIAEGLERLAASAAVSNP</sequence>
<reference evidence="4 5" key="1">
    <citation type="submission" date="2019-09" db="EMBL/GenBank/DDBJ databases">
        <title>Wenzhouxiangella sp. Genome sequencing and assembly.</title>
        <authorList>
            <person name="Zhang R."/>
        </authorList>
    </citation>
    <scope>NUCLEOTIDE SEQUENCE [LARGE SCALE GENOMIC DNA]</scope>
    <source>
        <strain evidence="4 5">W260</strain>
    </source>
</reference>
<proteinExistence type="inferred from homology"/>
<protein>
    <submittedName>
        <fullName evidence="4">NAD-dependent epimerase/dehydratase family protein</fullName>
    </submittedName>
</protein>
<keyword evidence="5" id="KW-1185">Reference proteome</keyword>
<keyword evidence="2" id="KW-0560">Oxidoreductase</keyword>
<dbReference type="AlphaFoldDB" id="A0A5N0T7A3"/>
<dbReference type="SUPFAM" id="SSF51735">
    <property type="entry name" value="NAD(P)-binding Rossmann-fold domains"/>
    <property type="match status" value="1"/>
</dbReference>
<dbReference type="GO" id="GO:0006694">
    <property type="term" value="P:steroid biosynthetic process"/>
    <property type="evidence" value="ECO:0007669"/>
    <property type="project" value="InterPro"/>
</dbReference>
<comment type="similarity">
    <text evidence="1">Belongs to the 3-beta-HSD family.</text>
</comment>
<dbReference type="Gene3D" id="3.40.50.720">
    <property type="entry name" value="NAD(P)-binding Rossmann-like Domain"/>
    <property type="match status" value="1"/>
</dbReference>
<dbReference type="EMBL" id="VYXP01000006">
    <property type="protein sequence ID" value="KAA9130863.1"/>
    <property type="molecule type" value="Genomic_DNA"/>
</dbReference>
<evidence type="ECO:0000256" key="1">
    <source>
        <dbReference type="ARBA" id="ARBA00009219"/>
    </source>
</evidence>
<dbReference type="PANTHER" id="PTHR43245:SF51">
    <property type="entry name" value="SHORT CHAIN DEHYDROGENASE_REDUCTASE FAMILY 42E, MEMBER 2"/>
    <property type="match status" value="1"/>
</dbReference>
<dbReference type="InterPro" id="IPR036291">
    <property type="entry name" value="NAD(P)-bd_dom_sf"/>
</dbReference>
<evidence type="ECO:0000313" key="5">
    <source>
        <dbReference type="Proteomes" id="UP000325372"/>
    </source>
</evidence>
<evidence type="ECO:0000313" key="4">
    <source>
        <dbReference type="EMBL" id="KAA9130863.1"/>
    </source>
</evidence>
<feature type="domain" description="3-beta hydroxysteroid dehydrogenase/isomerase" evidence="3">
    <location>
        <begin position="4"/>
        <end position="248"/>
    </location>
</feature>
<dbReference type="PANTHER" id="PTHR43245">
    <property type="entry name" value="BIFUNCTIONAL POLYMYXIN RESISTANCE PROTEIN ARNA"/>
    <property type="match status" value="1"/>
</dbReference>
<name>A0A5N0T7A3_9GAMM</name>